<dbReference type="InterPro" id="IPR011006">
    <property type="entry name" value="CheY-like_superfamily"/>
</dbReference>
<dbReference type="Gene3D" id="3.30.450.40">
    <property type="match status" value="1"/>
</dbReference>
<keyword evidence="7" id="KW-0418">Kinase</keyword>
<dbReference type="InterPro" id="IPR003661">
    <property type="entry name" value="HisK_dim/P_dom"/>
</dbReference>
<dbReference type="FunFam" id="1.10.287.130:FF:000038">
    <property type="entry name" value="Sensory transduction histidine kinase"/>
    <property type="match status" value="1"/>
</dbReference>
<dbReference type="SMART" id="SM00086">
    <property type="entry name" value="PAC"/>
    <property type="match status" value="2"/>
</dbReference>
<dbReference type="Pfam" id="PF02518">
    <property type="entry name" value="HATPase_c"/>
    <property type="match status" value="1"/>
</dbReference>
<organism evidence="19 20">
    <name type="scientific">Thiocapsa rosea</name>
    <dbReference type="NCBI Taxonomy" id="69360"/>
    <lineage>
        <taxon>Bacteria</taxon>
        <taxon>Pseudomonadati</taxon>
        <taxon>Pseudomonadota</taxon>
        <taxon>Gammaproteobacteria</taxon>
        <taxon>Chromatiales</taxon>
        <taxon>Chromatiaceae</taxon>
        <taxon>Thiocapsa</taxon>
    </lineage>
</organism>
<feature type="domain" description="Response regulatory" evidence="15">
    <location>
        <begin position="997"/>
        <end position="1113"/>
    </location>
</feature>
<evidence type="ECO:0000259" key="17">
    <source>
        <dbReference type="PROSITE" id="PS50113"/>
    </source>
</evidence>
<proteinExistence type="predicted"/>
<dbReference type="Pfam" id="PF00512">
    <property type="entry name" value="HisKA"/>
    <property type="match status" value="1"/>
</dbReference>
<comment type="catalytic activity">
    <reaction evidence="1">
        <text>ATP + protein L-histidine = ADP + protein N-phospho-L-histidine.</text>
        <dbReference type="EC" id="2.7.13.3"/>
    </reaction>
</comment>
<comment type="subcellular location">
    <subcellularLocation>
        <location evidence="2">Membrane</location>
    </subcellularLocation>
</comment>
<dbReference type="NCBIfam" id="TIGR00229">
    <property type="entry name" value="sensory_box"/>
    <property type="match status" value="2"/>
</dbReference>
<dbReference type="Gene3D" id="1.10.287.130">
    <property type="match status" value="1"/>
</dbReference>
<evidence type="ECO:0000259" key="16">
    <source>
        <dbReference type="PROSITE" id="PS50112"/>
    </source>
</evidence>
<evidence type="ECO:0000256" key="6">
    <source>
        <dbReference type="ARBA" id="ARBA00022741"/>
    </source>
</evidence>
<evidence type="ECO:0000256" key="4">
    <source>
        <dbReference type="ARBA" id="ARBA00022553"/>
    </source>
</evidence>
<feature type="domain" description="CBS" evidence="18">
    <location>
        <begin position="13"/>
        <end position="68"/>
    </location>
</feature>
<evidence type="ECO:0000313" key="19">
    <source>
        <dbReference type="EMBL" id="RKT46467.1"/>
    </source>
</evidence>
<keyword evidence="6" id="KW-0547">Nucleotide-binding</keyword>
<reference evidence="19 20" key="1">
    <citation type="submission" date="2018-10" db="EMBL/GenBank/DDBJ databases">
        <title>Genomic Encyclopedia of Archaeal and Bacterial Type Strains, Phase II (KMG-II): from individual species to whole genera.</title>
        <authorList>
            <person name="Goeker M."/>
        </authorList>
    </citation>
    <scope>NUCLEOTIDE SEQUENCE [LARGE SCALE GENOMIC DNA]</scope>
    <source>
        <strain evidence="19 20">DSM 235</strain>
    </source>
</reference>
<dbReference type="InterPro" id="IPR000644">
    <property type="entry name" value="CBS_dom"/>
</dbReference>
<dbReference type="Pfam" id="PF13426">
    <property type="entry name" value="PAS_9"/>
    <property type="match status" value="1"/>
</dbReference>
<comment type="caution">
    <text evidence="19">The sequence shown here is derived from an EMBL/GenBank/DDBJ whole genome shotgun (WGS) entry which is preliminary data.</text>
</comment>
<keyword evidence="11" id="KW-0131">Cell cycle</keyword>
<dbReference type="InterPro" id="IPR035965">
    <property type="entry name" value="PAS-like_dom_sf"/>
</dbReference>
<dbReference type="PROSITE" id="PS51371">
    <property type="entry name" value="CBS"/>
    <property type="match status" value="4"/>
</dbReference>
<dbReference type="PANTHER" id="PTHR45339">
    <property type="entry name" value="HYBRID SIGNAL TRANSDUCTION HISTIDINE KINASE J"/>
    <property type="match status" value="1"/>
</dbReference>
<keyword evidence="9" id="KW-0902">Two-component regulatory system</keyword>
<evidence type="ECO:0000256" key="3">
    <source>
        <dbReference type="ARBA" id="ARBA00012438"/>
    </source>
</evidence>
<dbReference type="InterPro" id="IPR046342">
    <property type="entry name" value="CBS_dom_sf"/>
</dbReference>
<dbReference type="Gene3D" id="1.20.120.160">
    <property type="entry name" value="HPT domain"/>
    <property type="match status" value="1"/>
</dbReference>
<evidence type="ECO:0000256" key="1">
    <source>
        <dbReference type="ARBA" id="ARBA00000085"/>
    </source>
</evidence>
<sequence length="1333" mass="146548">MSDAIELTLADIMSRALQSVVPDSPLGDAVRTMARERLSCILVLENEQPVGILTERDLLRLLDREVDLDRPVAEVMSTPVLAIPMETDFASAYLQALDHQVRHLVAVDASGKAVGVASETDFRRYLTLRLLKQLDDLSAVMDRDLPLMLPDASVAQARRLMLQYRASYVLIAEGRRPLGILTERDIPDLLARRGAQARDLIVRDVMRSPVRMIRDDSPVSDAAGLMQQEGLRHLAVVDADGMVLGMLTLHNLMERIGFNLLHDDTKRRTERLLGVQAHTEQRLRMAVEASGIGFWEFDLAADQLYRDETLRDLLGLRDVATPLDRSAWLESVHPNDRDAAMHAFQAAFAPGDPPIECEYRSRHRDGRWVWLQTRGRVVSRDAGGRPVLAVGTSMDITTLREAQDALSEREEVYRAIFVQASDGIILVDAETARFVEFNDAACEALGYSREEFARLGIADVQAERDPAGVWNGLRTILKEGRGDFDTLHRHKDGSMRHVRVGNRAIEIEGHPYVVAIVTDITERTLAQAELDLHRHHLRALVDARTAELDAANRDLMRSDRRLKALFDLSQAAPTLSEPELLQAGIDTAVALTDSLVGYLHFVDDDQEAIQLCTWSRGTLAYCTAEHGGHYSVSKAGVWADSLRSGQAVIHNDFQAVPDRRGYPEGHAVLARHLGVPVKEDGRVRMLIGVGNKPIDYDESDRLQLQLVGDDLWRIVMRRRTELALAEAKESAESANRSKSAFLANMSHEIRTPMNAIIGLGHLLEREVTDPKPRAQVGKVMDAARHLLSIINDILDLSKIEAGQLTLEETGFSPVALIQHAFSILGERASAKELTLEQSVDPRIPVVLYGDAHRLGQILLNYLGNAIKFSEQGTIRVSAMASGDDGRRLLLCLEVADEGIGLTPSQCERLFKPFTQGDDSTTRRYGGTGLGLVICKRLAELMGGEVGVESAPGQGSRFRVEVPLRYDKGSTPGAVNDLHLRPSADLEERLARRYRGVRLLVVEDDPLNAEVACELLCRLGLVVDIAENGQEAVDLARERDYALVLMDVQMPMMDGLSATRKIRRLPGRENLPILAMTANAFEEDRQACLDAGMNDHVGKPVQPERLYSALLRWLPPMPGAHGVDGEPTASRVDEVALTGALAMIPGLDTAAGLRAVGSDHAGYRRVLDLFARAHGDVAAVLRRRLAAGELLEVARLARTLKRLSTTLGATALGARAGELAERVETGASTSDLETGIVALDSVLTPLLEGIRSVSSPAASATPDLDWSQAPIVLARLETLLAEDNTRAKDLVLESAPLIEAILGTHAARFRSQVENFDFEQALNTLRLVIHTRDG</sequence>
<evidence type="ECO:0000313" key="20">
    <source>
        <dbReference type="Proteomes" id="UP000274556"/>
    </source>
</evidence>
<dbReference type="InterPro" id="IPR029016">
    <property type="entry name" value="GAF-like_dom_sf"/>
</dbReference>
<feature type="domain" description="PAC" evidence="17">
    <location>
        <begin position="355"/>
        <end position="408"/>
    </location>
</feature>
<evidence type="ECO:0000256" key="7">
    <source>
        <dbReference type="ARBA" id="ARBA00022777"/>
    </source>
</evidence>
<keyword evidence="10" id="KW-0472">Membrane</keyword>
<dbReference type="Pfam" id="PF00571">
    <property type="entry name" value="CBS"/>
    <property type="match status" value="4"/>
</dbReference>
<evidence type="ECO:0000256" key="5">
    <source>
        <dbReference type="ARBA" id="ARBA00022679"/>
    </source>
</evidence>
<dbReference type="SMART" id="SM00388">
    <property type="entry name" value="HisKA"/>
    <property type="match status" value="1"/>
</dbReference>
<evidence type="ECO:0000259" key="15">
    <source>
        <dbReference type="PROSITE" id="PS50110"/>
    </source>
</evidence>
<keyword evidence="20" id="KW-1185">Reference proteome</keyword>
<dbReference type="PRINTS" id="PR00344">
    <property type="entry name" value="BCTRLSENSOR"/>
</dbReference>
<dbReference type="PROSITE" id="PS50112">
    <property type="entry name" value="PAS"/>
    <property type="match status" value="1"/>
</dbReference>
<dbReference type="GO" id="GO:0005524">
    <property type="term" value="F:ATP binding"/>
    <property type="evidence" value="ECO:0007669"/>
    <property type="project" value="UniProtKB-KW"/>
</dbReference>
<dbReference type="Gene3D" id="3.40.50.2300">
    <property type="match status" value="1"/>
</dbReference>
<dbReference type="InterPro" id="IPR036641">
    <property type="entry name" value="HPT_dom_sf"/>
</dbReference>
<dbReference type="InterPro" id="IPR001789">
    <property type="entry name" value="Sig_transdc_resp-reg_receiver"/>
</dbReference>
<feature type="domain" description="CBS" evidence="18">
    <location>
        <begin position="206"/>
        <end position="265"/>
    </location>
</feature>
<dbReference type="InterPro" id="IPR036890">
    <property type="entry name" value="HATPase_C_sf"/>
</dbReference>
<dbReference type="PANTHER" id="PTHR45339:SF3">
    <property type="entry name" value="HISTIDINE KINASE"/>
    <property type="match status" value="1"/>
</dbReference>
<keyword evidence="5" id="KW-0808">Transferase</keyword>
<dbReference type="RefSeq" id="WP_120798576.1">
    <property type="nucleotide sequence ID" value="NZ_RBXL01000001.1"/>
</dbReference>
<keyword evidence="4 12" id="KW-0597">Phosphoprotein</keyword>
<dbReference type="InterPro" id="IPR000014">
    <property type="entry name" value="PAS"/>
</dbReference>
<dbReference type="SMART" id="SM00091">
    <property type="entry name" value="PAS"/>
    <property type="match status" value="2"/>
</dbReference>
<dbReference type="SUPFAM" id="SSF55781">
    <property type="entry name" value="GAF domain-like"/>
    <property type="match status" value="1"/>
</dbReference>
<dbReference type="GO" id="GO:0005886">
    <property type="term" value="C:plasma membrane"/>
    <property type="evidence" value="ECO:0007669"/>
    <property type="project" value="UniProtKB-SubCell"/>
</dbReference>
<dbReference type="SUPFAM" id="SSF47226">
    <property type="entry name" value="Histidine-containing phosphotransfer domain, HPT domain"/>
    <property type="match status" value="1"/>
</dbReference>
<keyword evidence="8" id="KW-0067">ATP-binding</keyword>
<dbReference type="Pfam" id="PF13185">
    <property type="entry name" value="GAF_2"/>
    <property type="match status" value="1"/>
</dbReference>
<dbReference type="CDD" id="cd17546">
    <property type="entry name" value="REC_hyHK_CKI1_RcsC-like"/>
    <property type="match status" value="1"/>
</dbReference>
<dbReference type="Gene3D" id="3.30.450.20">
    <property type="entry name" value="PAS domain"/>
    <property type="match status" value="2"/>
</dbReference>
<feature type="domain" description="CBS" evidence="18">
    <location>
        <begin position="76"/>
        <end position="137"/>
    </location>
</feature>
<feature type="modified residue" description="4-aspartylphosphate" evidence="12">
    <location>
        <position position="1046"/>
    </location>
</feature>
<dbReference type="InterPro" id="IPR000700">
    <property type="entry name" value="PAS-assoc_C"/>
</dbReference>
<evidence type="ECO:0000256" key="2">
    <source>
        <dbReference type="ARBA" id="ARBA00004370"/>
    </source>
</evidence>
<evidence type="ECO:0000256" key="13">
    <source>
        <dbReference type="PROSITE-ProRule" id="PRU00703"/>
    </source>
</evidence>
<dbReference type="PROSITE" id="PS50109">
    <property type="entry name" value="HIS_KIN"/>
    <property type="match status" value="1"/>
</dbReference>
<dbReference type="SMART" id="SM00387">
    <property type="entry name" value="HATPase_c"/>
    <property type="match status" value="1"/>
</dbReference>
<dbReference type="CDD" id="cd00082">
    <property type="entry name" value="HisKA"/>
    <property type="match status" value="1"/>
</dbReference>
<evidence type="ECO:0000256" key="9">
    <source>
        <dbReference type="ARBA" id="ARBA00023012"/>
    </source>
</evidence>
<dbReference type="OrthoDB" id="5290456at2"/>
<dbReference type="GO" id="GO:0000155">
    <property type="term" value="F:phosphorelay sensor kinase activity"/>
    <property type="evidence" value="ECO:0007669"/>
    <property type="project" value="InterPro"/>
</dbReference>
<dbReference type="InterPro" id="IPR013655">
    <property type="entry name" value="PAS_fold_3"/>
</dbReference>
<dbReference type="InterPro" id="IPR036097">
    <property type="entry name" value="HisK_dim/P_sf"/>
</dbReference>
<feature type="domain" description="CBS" evidence="18">
    <location>
        <begin position="141"/>
        <end position="200"/>
    </location>
</feature>
<dbReference type="EMBL" id="RBXL01000001">
    <property type="protein sequence ID" value="RKT46467.1"/>
    <property type="molecule type" value="Genomic_DNA"/>
</dbReference>
<dbReference type="InterPro" id="IPR004358">
    <property type="entry name" value="Sig_transdc_His_kin-like_C"/>
</dbReference>
<dbReference type="CDD" id="cd00130">
    <property type="entry name" value="PAS"/>
    <property type="match status" value="2"/>
</dbReference>
<dbReference type="InterPro" id="IPR003018">
    <property type="entry name" value="GAF"/>
</dbReference>
<dbReference type="InterPro" id="IPR001610">
    <property type="entry name" value="PAC"/>
</dbReference>
<dbReference type="Pfam" id="PF08447">
    <property type="entry name" value="PAS_3"/>
    <property type="match status" value="1"/>
</dbReference>
<dbReference type="SUPFAM" id="SSF54631">
    <property type="entry name" value="CBS-domain pair"/>
    <property type="match status" value="2"/>
</dbReference>
<dbReference type="Gene3D" id="3.30.565.10">
    <property type="entry name" value="Histidine kinase-like ATPase, C-terminal domain"/>
    <property type="match status" value="1"/>
</dbReference>
<evidence type="ECO:0000256" key="10">
    <source>
        <dbReference type="ARBA" id="ARBA00023136"/>
    </source>
</evidence>
<dbReference type="CDD" id="cd16922">
    <property type="entry name" value="HATPase_EvgS-ArcB-TorS-like"/>
    <property type="match status" value="1"/>
</dbReference>
<accession>A0A495VDL4</accession>
<evidence type="ECO:0000259" key="14">
    <source>
        <dbReference type="PROSITE" id="PS50109"/>
    </source>
</evidence>
<gene>
    <name evidence="19" type="ORF">BDD21_3980</name>
</gene>
<dbReference type="SUPFAM" id="SSF55785">
    <property type="entry name" value="PYP-like sensor domain (PAS domain)"/>
    <property type="match status" value="2"/>
</dbReference>
<dbReference type="SMART" id="SM00448">
    <property type="entry name" value="REC"/>
    <property type="match status" value="1"/>
</dbReference>
<protein>
    <recommendedName>
        <fullName evidence="3">histidine kinase</fullName>
        <ecNumber evidence="3">2.7.13.3</ecNumber>
    </recommendedName>
</protein>
<dbReference type="SUPFAM" id="SSF52172">
    <property type="entry name" value="CheY-like"/>
    <property type="match status" value="1"/>
</dbReference>
<dbReference type="PROSITE" id="PS50113">
    <property type="entry name" value="PAC"/>
    <property type="match status" value="1"/>
</dbReference>
<dbReference type="InterPro" id="IPR003594">
    <property type="entry name" value="HATPase_dom"/>
</dbReference>
<dbReference type="Proteomes" id="UP000274556">
    <property type="component" value="Unassembled WGS sequence"/>
</dbReference>
<dbReference type="Gene3D" id="3.10.580.10">
    <property type="entry name" value="CBS-domain"/>
    <property type="match status" value="2"/>
</dbReference>
<dbReference type="SUPFAM" id="SSF47384">
    <property type="entry name" value="Homodimeric domain of signal transducing histidine kinase"/>
    <property type="match status" value="1"/>
</dbReference>
<dbReference type="InterPro" id="IPR005467">
    <property type="entry name" value="His_kinase_dom"/>
</dbReference>
<dbReference type="EC" id="2.7.13.3" evidence="3"/>
<dbReference type="PROSITE" id="PS50110">
    <property type="entry name" value="RESPONSE_REGULATORY"/>
    <property type="match status" value="1"/>
</dbReference>
<evidence type="ECO:0000256" key="8">
    <source>
        <dbReference type="ARBA" id="ARBA00022840"/>
    </source>
</evidence>
<evidence type="ECO:0000259" key="18">
    <source>
        <dbReference type="PROSITE" id="PS51371"/>
    </source>
</evidence>
<dbReference type="SMART" id="SM00116">
    <property type="entry name" value="CBS"/>
    <property type="match status" value="4"/>
</dbReference>
<dbReference type="SUPFAM" id="SSF55874">
    <property type="entry name" value="ATPase domain of HSP90 chaperone/DNA topoisomerase II/histidine kinase"/>
    <property type="match status" value="1"/>
</dbReference>
<evidence type="ECO:0000256" key="12">
    <source>
        <dbReference type="PROSITE-ProRule" id="PRU00169"/>
    </source>
</evidence>
<name>A0A495VDL4_9GAMM</name>
<feature type="domain" description="Histidine kinase" evidence="14">
    <location>
        <begin position="744"/>
        <end position="965"/>
    </location>
</feature>
<dbReference type="FunFam" id="3.30.565.10:FF:000010">
    <property type="entry name" value="Sensor histidine kinase RcsC"/>
    <property type="match status" value="1"/>
</dbReference>
<feature type="domain" description="PAS" evidence="16">
    <location>
        <begin position="409"/>
        <end position="480"/>
    </location>
</feature>
<evidence type="ECO:0000256" key="11">
    <source>
        <dbReference type="ARBA" id="ARBA00023306"/>
    </source>
</evidence>
<keyword evidence="13" id="KW-0129">CBS domain</keyword>
<dbReference type="Pfam" id="PF00072">
    <property type="entry name" value="Response_reg"/>
    <property type="match status" value="1"/>
</dbReference>